<sequence>MSYDESDHFGQLNFAKLKSLRANANWNIEDERRKFLRELYTLIRQWKGRLPNLRDVFRKEEIDWLLTESLKRMESIRLVNFVILTGYRNEPDVGEDGKPLFHRTTPLHRIQLT</sequence>
<evidence type="ECO:0000313" key="2">
    <source>
        <dbReference type="Proteomes" id="UP000479190"/>
    </source>
</evidence>
<gene>
    <name evidence="1" type="ORF">TBRA_LOCUS6635</name>
</gene>
<evidence type="ECO:0000313" key="1">
    <source>
        <dbReference type="EMBL" id="CAB0034737.1"/>
    </source>
</evidence>
<reference evidence="1 2" key="1">
    <citation type="submission" date="2020-02" db="EMBL/GenBank/DDBJ databases">
        <authorList>
            <person name="Ferguson B K."/>
        </authorList>
    </citation>
    <scope>NUCLEOTIDE SEQUENCE [LARGE SCALE GENOMIC DNA]</scope>
</reference>
<keyword evidence="2" id="KW-1185">Reference proteome</keyword>
<organism evidence="1 2">
    <name type="scientific">Trichogramma brassicae</name>
    <dbReference type="NCBI Taxonomy" id="86971"/>
    <lineage>
        <taxon>Eukaryota</taxon>
        <taxon>Metazoa</taxon>
        <taxon>Ecdysozoa</taxon>
        <taxon>Arthropoda</taxon>
        <taxon>Hexapoda</taxon>
        <taxon>Insecta</taxon>
        <taxon>Pterygota</taxon>
        <taxon>Neoptera</taxon>
        <taxon>Endopterygota</taxon>
        <taxon>Hymenoptera</taxon>
        <taxon>Apocrita</taxon>
        <taxon>Proctotrupomorpha</taxon>
        <taxon>Chalcidoidea</taxon>
        <taxon>Trichogrammatidae</taxon>
        <taxon>Trichogramma</taxon>
    </lineage>
</organism>
<dbReference type="Proteomes" id="UP000479190">
    <property type="component" value="Unassembled WGS sequence"/>
</dbReference>
<proteinExistence type="predicted"/>
<dbReference type="AlphaFoldDB" id="A0A6H5I9U1"/>
<name>A0A6H5I9U1_9HYME</name>
<accession>A0A6H5I9U1</accession>
<dbReference type="EMBL" id="CADCXV010000753">
    <property type="protein sequence ID" value="CAB0034737.1"/>
    <property type="molecule type" value="Genomic_DNA"/>
</dbReference>
<protein>
    <submittedName>
        <fullName evidence="1">Uncharacterized protein</fullName>
    </submittedName>
</protein>